<dbReference type="GO" id="GO:0007030">
    <property type="term" value="P:Golgi organization"/>
    <property type="evidence" value="ECO:0007669"/>
    <property type="project" value="TreeGrafter"/>
</dbReference>
<dbReference type="InterPro" id="IPR007265">
    <property type="entry name" value="COG_su3"/>
</dbReference>
<dbReference type="GO" id="GO:0006886">
    <property type="term" value="P:intracellular protein transport"/>
    <property type="evidence" value="ECO:0007669"/>
    <property type="project" value="InterPro"/>
</dbReference>
<dbReference type="InterPro" id="IPR048685">
    <property type="entry name" value="COG3_C"/>
</dbReference>
<dbReference type="GO" id="GO:0052861">
    <property type="term" value="F:endo-1,3(4)-beta-glucanase activity"/>
    <property type="evidence" value="ECO:0007669"/>
    <property type="project" value="InterPro"/>
</dbReference>
<evidence type="ECO:0000256" key="1">
    <source>
        <dbReference type="SAM" id="Coils"/>
    </source>
</evidence>
<dbReference type="AlphaFoldDB" id="A0A812TCZ3"/>
<dbReference type="GO" id="GO:0005801">
    <property type="term" value="C:cis-Golgi network"/>
    <property type="evidence" value="ECO:0007669"/>
    <property type="project" value="InterPro"/>
</dbReference>
<name>A0A812TCZ3_9DINO</name>
<dbReference type="Proteomes" id="UP000601435">
    <property type="component" value="Unassembled WGS sequence"/>
</dbReference>
<feature type="coiled-coil region" evidence="1">
    <location>
        <begin position="6"/>
        <end position="33"/>
    </location>
</feature>
<dbReference type="Pfam" id="PF20671">
    <property type="entry name" value="COG3_C"/>
    <property type="match status" value="1"/>
</dbReference>
<dbReference type="PANTHER" id="PTHR13302">
    <property type="entry name" value="CONSERVED OLIGOMERIC GOLGI COMPLEX COMPONENT 3"/>
    <property type="match status" value="1"/>
</dbReference>
<sequence>VCILLRSSLQRALEAAEAQVQEVLVHLQEQEDTSTVDTQIFYTNFHMISPSFRPALAVLLRHSRAQPQYAATLDELERFFAMLRLRLVAGAAAAHWASLREAAGNQPGSLPQLARQSVAYLMDTSSREQRCFEAFFTPRATQEALEGIFAHLGTLFQEAMQPACAASSWVDLAATAEVLKAELAEQREALASRTPVRSSLASLLGASRRRLFAEARRVLLSADLSDDLSEFQYPEAVFQAAARQPKSLSRPLALLSASYQVLEVSDFEALLDIVASSSPLWLRGTAENIGKRGAASAGFHGRFFLLRNLLALQEQLAAFEDDSRVLGVGEAAFRREDEFSLALERQSASQLRRGRGRRGAALQRLLEEAPWDPLGGTARRAEAVRNTTTFPTAPVQHHLPPFGTDVSGPKATNKFWANWVVEEGRGLAIHPMPYVLQFESQPGEAPNLKVSRSQSPHITYGDSDSNGRDKIRYYFSPVINEFGLGAIENAGQEGPVIVKEGLFGIHVELRGPSGTSRKMTFPIYSGMAYVSAFYEGGFTPKITSQRALLGVDPIQDGVWRLTNNGGREFRLYAILSSGEFADGTYQFNSQGEMNKPFDGWLRLAEVQVAGDVEVLDQHAGACFPESRVQSG</sequence>
<dbReference type="PROSITE" id="PS52008">
    <property type="entry name" value="GH81"/>
    <property type="match status" value="1"/>
</dbReference>
<dbReference type="EMBL" id="CAJNJA010024397">
    <property type="protein sequence ID" value="CAE7525989.1"/>
    <property type="molecule type" value="Genomic_DNA"/>
</dbReference>
<evidence type="ECO:0000313" key="6">
    <source>
        <dbReference type="Proteomes" id="UP000601435"/>
    </source>
</evidence>
<gene>
    <name evidence="5" type="primary">COG3</name>
    <name evidence="5" type="ORF">SNEC2469_LOCUS15073</name>
</gene>
<feature type="region of interest" description="Disordered" evidence="2">
    <location>
        <begin position="445"/>
        <end position="464"/>
    </location>
</feature>
<feature type="domain" description="Glycosyl hydrolase family 81 N-terminal" evidence="3">
    <location>
        <begin position="405"/>
        <end position="621"/>
    </location>
</feature>
<dbReference type="GO" id="GO:0016020">
    <property type="term" value="C:membrane"/>
    <property type="evidence" value="ECO:0007669"/>
    <property type="project" value="InterPro"/>
</dbReference>
<proteinExistence type="predicted"/>
<evidence type="ECO:0000313" key="5">
    <source>
        <dbReference type="EMBL" id="CAE7525989.1"/>
    </source>
</evidence>
<evidence type="ECO:0000256" key="2">
    <source>
        <dbReference type="SAM" id="MobiDB-lite"/>
    </source>
</evidence>
<protein>
    <submittedName>
        <fullName evidence="5">COG3 protein</fullName>
    </submittedName>
</protein>
<dbReference type="GO" id="GO:0006891">
    <property type="term" value="P:intra-Golgi vesicle-mediated transport"/>
    <property type="evidence" value="ECO:0007669"/>
    <property type="project" value="TreeGrafter"/>
</dbReference>
<feature type="domain" description="Conserved oligomeric Golgi complex subunit 3 C-terminal" evidence="4">
    <location>
        <begin position="40"/>
        <end position="320"/>
    </location>
</feature>
<dbReference type="InterPro" id="IPR005200">
    <property type="entry name" value="Endo-beta-glucanase"/>
</dbReference>
<keyword evidence="6" id="KW-1185">Reference proteome</keyword>
<keyword evidence="1" id="KW-0175">Coiled coil</keyword>
<comment type="caution">
    <text evidence="5">The sequence shown here is derived from an EMBL/GenBank/DDBJ whole genome shotgun (WGS) entry which is preliminary data.</text>
</comment>
<feature type="non-terminal residue" evidence="5">
    <location>
        <position position="631"/>
    </location>
</feature>
<accession>A0A812TCZ3</accession>
<dbReference type="OrthoDB" id="4473401at2759"/>
<organism evidence="5 6">
    <name type="scientific">Symbiodinium necroappetens</name>
    <dbReference type="NCBI Taxonomy" id="1628268"/>
    <lineage>
        <taxon>Eukaryota</taxon>
        <taxon>Sar</taxon>
        <taxon>Alveolata</taxon>
        <taxon>Dinophyceae</taxon>
        <taxon>Suessiales</taxon>
        <taxon>Symbiodiniaceae</taxon>
        <taxon>Symbiodinium</taxon>
    </lineage>
</organism>
<dbReference type="GO" id="GO:0017119">
    <property type="term" value="C:Golgi transport complex"/>
    <property type="evidence" value="ECO:0007669"/>
    <property type="project" value="TreeGrafter"/>
</dbReference>
<dbReference type="Gene3D" id="2.70.98.30">
    <property type="entry name" value="Golgi alpha-mannosidase II, domain 4"/>
    <property type="match status" value="1"/>
</dbReference>
<evidence type="ECO:0000259" key="3">
    <source>
        <dbReference type="Pfam" id="PF03639"/>
    </source>
</evidence>
<dbReference type="InterPro" id="IPR040451">
    <property type="entry name" value="GH81_N"/>
</dbReference>
<dbReference type="PANTHER" id="PTHR13302:SF8">
    <property type="entry name" value="CONSERVED OLIGOMERIC GOLGI COMPLEX SUBUNIT 3"/>
    <property type="match status" value="1"/>
</dbReference>
<dbReference type="Pfam" id="PF03639">
    <property type="entry name" value="Glyco_hydro_81"/>
    <property type="match status" value="1"/>
</dbReference>
<reference evidence="5" key="1">
    <citation type="submission" date="2021-02" db="EMBL/GenBank/DDBJ databases">
        <authorList>
            <person name="Dougan E. K."/>
            <person name="Rhodes N."/>
            <person name="Thang M."/>
            <person name="Chan C."/>
        </authorList>
    </citation>
    <scope>NUCLEOTIDE SEQUENCE</scope>
</reference>
<evidence type="ECO:0000259" key="4">
    <source>
        <dbReference type="Pfam" id="PF20671"/>
    </source>
</evidence>